<keyword evidence="1" id="KW-1133">Transmembrane helix</keyword>
<reference evidence="2 3" key="1">
    <citation type="submission" date="2015-01" db="EMBL/GenBank/DDBJ databases">
        <title>Genome of Sphingomonas taxi strain 30a.</title>
        <authorList>
            <person name="Eevers N."/>
            <person name="Van Hamme J."/>
            <person name="Bottos E."/>
            <person name="Weyens N."/>
            <person name="Vangronsveld J."/>
        </authorList>
    </citation>
    <scope>NUCLEOTIDE SEQUENCE [LARGE SCALE GENOMIC DNA]</scope>
    <source>
        <strain evidence="2 3">30a</strain>
    </source>
</reference>
<evidence type="ECO:0000313" key="3">
    <source>
        <dbReference type="Proteomes" id="UP000033203"/>
    </source>
</evidence>
<comment type="caution">
    <text evidence="2">The sequence shown here is derived from an EMBL/GenBank/DDBJ whole genome shotgun (WGS) entry which is preliminary data.</text>
</comment>
<dbReference type="InterPro" id="IPR058247">
    <property type="entry name" value="DUF1453"/>
</dbReference>
<feature type="transmembrane region" description="Helical" evidence="1">
    <location>
        <begin position="140"/>
        <end position="157"/>
    </location>
</feature>
<feature type="transmembrane region" description="Helical" evidence="1">
    <location>
        <begin position="64"/>
        <end position="81"/>
    </location>
</feature>
<dbReference type="EMBL" id="JXTP01000047">
    <property type="protein sequence ID" value="KIU27422.1"/>
    <property type="molecule type" value="Genomic_DNA"/>
</dbReference>
<name>A0A0D1M9R9_9SPHN</name>
<evidence type="ECO:0008006" key="4">
    <source>
        <dbReference type="Google" id="ProtNLM"/>
    </source>
</evidence>
<dbReference type="AlphaFoldDB" id="A0A0D1M9R9"/>
<feature type="transmembrane region" description="Helical" evidence="1">
    <location>
        <begin position="102"/>
        <end position="120"/>
    </location>
</feature>
<dbReference type="Proteomes" id="UP000033203">
    <property type="component" value="Unassembled WGS sequence"/>
</dbReference>
<accession>A0A0D1M9R9</accession>
<sequence>MQVHQAGGWISYAIPFVVIAIVVAIRWKRMSRVTPLKLERLWMLPAAYAALVVFAFAMHPPKGLAWLFCLLALTLGAALGWQRGKMMRIMFDPETHQLNQTSSPAALLFIVVLIVVRSGARGAMSYSGGAFDPMAATDVLMALALGLFAAQRLEMYLRGKRMLEAAR</sequence>
<feature type="transmembrane region" description="Helical" evidence="1">
    <location>
        <begin position="39"/>
        <end position="58"/>
    </location>
</feature>
<evidence type="ECO:0000256" key="1">
    <source>
        <dbReference type="SAM" id="Phobius"/>
    </source>
</evidence>
<dbReference type="Pfam" id="PF07301">
    <property type="entry name" value="DUF1453"/>
    <property type="match status" value="1"/>
</dbReference>
<keyword evidence="1" id="KW-0472">Membrane</keyword>
<keyword evidence="1" id="KW-0812">Transmembrane</keyword>
<feature type="transmembrane region" description="Helical" evidence="1">
    <location>
        <begin position="6"/>
        <end position="27"/>
    </location>
</feature>
<organism evidence="2 3">
    <name type="scientific">Sphingomonas melonis</name>
    <dbReference type="NCBI Taxonomy" id="152682"/>
    <lineage>
        <taxon>Bacteria</taxon>
        <taxon>Pseudomonadati</taxon>
        <taxon>Pseudomonadota</taxon>
        <taxon>Alphaproteobacteria</taxon>
        <taxon>Sphingomonadales</taxon>
        <taxon>Sphingomonadaceae</taxon>
        <taxon>Sphingomonas</taxon>
    </lineage>
</organism>
<proteinExistence type="predicted"/>
<evidence type="ECO:0000313" key="2">
    <source>
        <dbReference type="EMBL" id="KIU27422.1"/>
    </source>
</evidence>
<gene>
    <name evidence="2" type="ORF">SR41_10335</name>
</gene>
<dbReference type="PATRIC" id="fig|1549858.7.peg.3375"/>
<protein>
    <recommendedName>
        <fullName evidence="4">DUF1453 domain-containing protein</fullName>
    </recommendedName>
</protein>